<dbReference type="WBParaSite" id="ALUE_0001500001-mRNA-1">
    <property type="protein sequence ID" value="ALUE_0001500001-mRNA-1"/>
    <property type="gene ID" value="ALUE_0001500001"/>
</dbReference>
<evidence type="ECO:0000256" key="1">
    <source>
        <dbReference type="SAM" id="MobiDB-lite"/>
    </source>
</evidence>
<organism evidence="2 3">
    <name type="scientific">Ascaris lumbricoides</name>
    <name type="common">Giant roundworm</name>
    <dbReference type="NCBI Taxonomy" id="6252"/>
    <lineage>
        <taxon>Eukaryota</taxon>
        <taxon>Metazoa</taxon>
        <taxon>Ecdysozoa</taxon>
        <taxon>Nematoda</taxon>
        <taxon>Chromadorea</taxon>
        <taxon>Rhabditida</taxon>
        <taxon>Spirurina</taxon>
        <taxon>Ascaridomorpha</taxon>
        <taxon>Ascaridoidea</taxon>
        <taxon>Ascarididae</taxon>
        <taxon>Ascaris</taxon>
    </lineage>
</organism>
<dbReference type="InterPro" id="IPR011989">
    <property type="entry name" value="ARM-like"/>
</dbReference>
<dbReference type="Proteomes" id="UP000036681">
    <property type="component" value="Unplaced"/>
</dbReference>
<dbReference type="GO" id="GO:0045296">
    <property type="term" value="F:cadherin binding"/>
    <property type="evidence" value="ECO:0007669"/>
    <property type="project" value="InterPro"/>
</dbReference>
<dbReference type="GO" id="GO:0007155">
    <property type="term" value="P:cell adhesion"/>
    <property type="evidence" value="ECO:0007669"/>
    <property type="project" value="InterPro"/>
</dbReference>
<feature type="compositionally biased region" description="Polar residues" evidence="1">
    <location>
        <begin position="220"/>
        <end position="239"/>
    </location>
</feature>
<evidence type="ECO:0000313" key="3">
    <source>
        <dbReference type="WBParaSite" id="ALUE_0001500001-mRNA-1"/>
    </source>
</evidence>
<dbReference type="Gene3D" id="1.25.10.10">
    <property type="entry name" value="Leucine-rich Repeat Variant"/>
    <property type="match status" value="2"/>
</dbReference>
<accession>A0A0M3IBC3</accession>
<name>A0A0M3IBC3_ASCLU</name>
<dbReference type="AlphaFoldDB" id="A0A0M3IBC3"/>
<evidence type="ECO:0000313" key="2">
    <source>
        <dbReference type="Proteomes" id="UP000036681"/>
    </source>
</evidence>
<proteinExistence type="predicted"/>
<dbReference type="PANTHER" id="PTHR45976">
    <property type="entry name" value="ARMADILLO SEGMENT POLARITY PROTEIN"/>
    <property type="match status" value="1"/>
</dbReference>
<reference evidence="3" key="1">
    <citation type="submission" date="2017-02" db="UniProtKB">
        <authorList>
            <consortium name="WormBaseParasite"/>
        </authorList>
    </citation>
    <scope>IDENTIFICATION</scope>
</reference>
<feature type="compositionally biased region" description="Polar residues" evidence="1">
    <location>
        <begin position="421"/>
        <end position="431"/>
    </location>
</feature>
<feature type="region of interest" description="Disordered" evidence="1">
    <location>
        <begin position="387"/>
        <end position="431"/>
    </location>
</feature>
<protein>
    <submittedName>
        <fullName evidence="3">BACK domain-containing protein</fullName>
    </submittedName>
</protein>
<keyword evidence="2" id="KW-1185">Reference proteome</keyword>
<sequence length="431" mass="48146">MVEEVRVAELIQLSLSTLQLLCRDPHLLNQIACLVRRAEFLLYRDCAGSVMLPTFCLYQRCIDDENLKRSALGLISELALHPEIACLVRRAEFLLYRDCAGSVMLPTFCLYQRCIDDENLKRSALGLISELALHPEMAATYASDNMLMSAFEHYSRSRNQAFATYAEKAYERTMQGGNPEFIYPGVLGPAAATRPPIGNGPYSVSYPQSQQYPPDCGPTGTYTSHPMQCPQQTPSTYPNDGTPHHPFPPTFVTRSRRWRDSAISEEYGNEWSGLGELWCRNVNVMVETRGASLMATHGQVTYGREGPSQQCTSVHSSMDYSSEDLSGLSINDDPFASMFCSQQFDSPQQRSQQQARAMQCHTAAAHLDKFFYFGFMQICSRGHETTPGALYCSPGPPGPSYDQRMQNMPMGSPEAPASWHDPSSTYGNYQM</sequence>
<dbReference type="InterPro" id="IPR013284">
    <property type="entry name" value="Beta-catenin"/>
</dbReference>
<feature type="region of interest" description="Disordered" evidence="1">
    <location>
        <begin position="219"/>
        <end position="252"/>
    </location>
</feature>